<evidence type="ECO:0000256" key="8">
    <source>
        <dbReference type="SAM" id="Phobius"/>
    </source>
</evidence>
<accession>A0A7W2EDT6</accession>
<dbReference type="RefSeq" id="WP_182213127.1">
    <property type="nucleotide sequence ID" value="NZ_JACEZS010000001.1"/>
</dbReference>
<dbReference type="Pfam" id="PF12698">
    <property type="entry name" value="ABC2_membrane_3"/>
    <property type="match status" value="1"/>
</dbReference>
<feature type="transmembrane region" description="Helical" evidence="8">
    <location>
        <begin position="262"/>
        <end position="284"/>
    </location>
</feature>
<dbReference type="GO" id="GO:0005886">
    <property type="term" value="C:plasma membrane"/>
    <property type="evidence" value="ECO:0007669"/>
    <property type="project" value="UniProtKB-SubCell"/>
</dbReference>
<keyword evidence="7 8" id="KW-0472">Membrane</keyword>
<feature type="transmembrane region" description="Helical" evidence="8">
    <location>
        <begin position="351"/>
        <end position="373"/>
    </location>
</feature>
<proteinExistence type="inferred from homology"/>
<dbReference type="Proteomes" id="UP000566711">
    <property type="component" value="Unassembled WGS sequence"/>
</dbReference>
<dbReference type="Gene3D" id="3.40.1710.10">
    <property type="entry name" value="abc type-2 transporter like domain"/>
    <property type="match status" value="1"/>
</dbReference>
<evidence type="ECO:0000313" key="10">
    <source>
        <dbReference type="EMBL" id="MBA5603957.1"/>
    </source>
</evidence>
<evidence type="ECO:0000256" key="5">
    <source>
        <dbReference type="ARBA" id="ARBA00022692"/>
    </source>
</evidence>
<evidence type="ECO:0000256" key="6">
    <source>
        <dbReference type="ARBA" id="ARBA00022989"/>
    </source>
</evidence>
<name>A0A7W2EDT6_9BURK</name>
<feature type="domain" description="ABC transmembrane type-2" evidence="9">
    <location>
        <begin position="150"/>
        <end position="376"/>
    </location>
</feature>
<sequence>MKLRRIAAIARKETLQVLRDPRSLMIALLLPLMQMFMLGYGVSLDVDSIPICAFDQEGSQQSKDLLARFASSRYFQPPVTATSHADVIRGLDARACTVALVIPSNFTRSLADQGAATVQLLVDGTDSNTANIAANYARLVVGGYASEVQLKAIQRQGGRIQTQTPVLVQPRVWFNEELESRNFIIPGVVALVMAVVGAQLTSLTIAREWERGTMELLVSTPVKPMELMIGKLAPYFVLGMLDAVICLTLAVGWFAVPFRGTVVTLMLTTALFLTVVLCIGYYVSVALRSQVGASQVALVLTMLPTTLLSGFSFPIDQMPAVVRAVTYLVSARYYVTILKAVFLKGSTLAELAVPVACLAVYAVALVVLAARVFRKTLD</sequence>
<feature type="transmembrane region" description="Helical" evidence="8">
    <location>
        <begin position="232"/>
        <end position="256"/>
    </location>
</feature>
<keyword evidence="11" id="KW-1185">Reference proteome</keyword>
<organism evidence="10 11">
    <name type="scientific">Rugamonas fusca</name>
    <dbReference type="NCBI Taxonomy" id="2758568"/>
    <lineage>
        <taxon>Bacteria</taxon>
        <taxon>Pseudomonadati</taxon>
        <taxon>Pseudomonadota</taxon>
        <taxon>Betaproteobacteria</taxon>
        <taxon>Burkholderiales</taxon>
        <taxon>Oxalobacteraceae</taxon>
        <taxon>Telluria group</taxon>
        <taxon>Rugamonas</taxon>
    </lineage>
</organism>
<keyword evidence="6 8" id="KW-1133">Transmembrane helix</keyword>
<evidence type="ECO:0000313" key="11">
    <source>
        <dbReference type="Proteomes" id="UP000566711"/>
    </source>
</evidence>
<dbReference type="InterPro" id="IPR047817">
    <property type="entry name" value="ABC2_TM_bact-type"/>
</dbReference>
<evidence type="ECO:0000256" key="7">
    <source>
        <dbReference type="ARBA" id="ARBA00023136"/>
    </source>
</evidence>
<feature type="transmembrane region" description="Helical" evidence="8">
    <location>
        <begin position="21"/>
        <end position="40"/>
    </location>
</feature>
<protein>
    <submittedName>
        <fullName evidence="10">ABC transporter permease</fullName>
    </submittedName>
</protein>
<dbReference type="GO" id="GO:0140359">
    <property type="term" value="F:ABC-type transporter activity"/>
    <property type="evidence" value="ECO:0007669"/>
    <property type="project" value="InterPro"/>
</dbReference>
<comment type="subcellular location">
    <subcellularLocation>
        <location evidence="1">Cell membrane</location>
        <topology evidence="1">Multi-pass membrane protein</topology>
    </subcellularLocation>
</comment>
<gene>
    <name evidence="10" type="ORF">H3H36_01090</name>
</gene>
<keyword evidence="5 8" id="KW-0812">Transmembrane</keyword>
<evidence type="ECO:0000256" key="1">
    <source>
        <dbReference type="ARBA" id="ARBA00004651"/>
    </source>
</evidence>
<comment type="caution">
    <text evidence="10">The sequence shown here is derived from an EMBL/GenBank/DDBJ whole genome shotgun (WGS) entry which is preliminary data.</text>
</comment>
<keyword evidence="4" id="KW-1003">Cell membrane</keyword>
<dbReference type="InterPro" id="IPR051449">
    <property type="entry name" value="ABC-2_transporter_component"/>
</dbReference>
<dbReference type="AlphaFoldDB" id="A0A7W2EDT6"/>
<dbReference type="InterPro" id="IPR013525">
    <property type="entry name" value="ABC2_TM"/>
</dbReference>
<evidence type="ECO:0000256" key="4">
    <source>
        <dbReference type="ARBA" id="ARBA00022475"/>
    </source>
</evidence>
<dbReference type="PROSITE" id="PS51012">
    <property type="entry name" value="ABC_TM2"/>
    <property type="match status" value="1"/>
</dbReference>
<comment type="similarity">
    <text evidence="2">Belongs to the ABC-2 integral membrane protein family.</text>
</comment>
<keyword evidence="3" id="KW-0813">Transport</keyword>
<feature type="transmembrane region" description="Helical" evidence="8">
    <location>
        <begin position="296"/>
        <end position="315"/>
    </location>
</feature>
<evidence type="ECO:0000256" key="3">
    <source>
        <dbReference type="ARBA" id="ARBA00022448"/>
    </source>
</evidence>
<evidence type="ECO:0000259" key="9">
    <source>
        <dbReference type="PROSITE" id="PS51012"/>
    </source>
</evidence>
<reference evidence="10 11" key="1">
    <citation type="submission" date="2020-07" db="EMBL/GenBank/DDBJ databases">
        <title>Novel species isolated from subtropical streams in China.</title>
        <authorList>
            <person name="Lu H."/>
        </authorList>
    </citation>
    <scope>NUCLEOTIDE SEQUENCE [LARGE SCALE GENOMIC DNA]</scope>
    <source>
        <strain evidence="10 11">FT3S</strain>
    </source>
</reference>
<feature type="transmembrane region" description="Helical" evidence="8">
    <location>
        <begin position="183"/>
        <end position="206"/>
    </location>
</feature>
<dbReference type="EMBL" id="JACEZS010000001">
    <property type="protein sequence ID" value="MBA5603957.1"/>
    <property type="molecule type" value="Genomic_DNA"/>
</dbReference>
<dbReference type="PANTHER" id="PTHR30294:SF29">
    <property type="entry name" value="MULTIDRUG ABC TRANSPORTER PERMEASE YBHS-RELATED"/>
    <property type="match status" value="1"/>
</dbReference>
<evidence type="ECO:0000256" key="2">
    <source>
        <dbReference type="ARBA" id="ARBA00007783"/>
    </source>
</evidence>
<dbReference type="PANTHER" id="PTHR30294">
    <property type="entry name" value="MEMBRANE COMPONENT OF ABC TRANSPORTER YHHJ-RELATED"/>
    <property type="match status" value="1"/>
</dbReference>